<evidence type="ECO:0000256" key="1">
    <source>
        <dbReference type="SAM" id="MobiDB-lite"/>
    </source>
</evidence>
<feature type="region of interest" description="Disordered" evidence="1">
    <location>
        <begin position="1"/>
        <end position="28"/>
    </location>
</feature>
<dbReference type="InterPro" id="IPR007461">
    <property type="entry name" value="Ysc84_actin-binding"/>
</dbReference>
<reference evidence="3 4" key="1">
    <citation type="submission" date="2015-01" db="EMBL/GenBank/DDBJ databases">
        <title>The Genome Sequence of Cryptococcus gattii Ram5.</title>
        <authorList>
            <consortium name="The Broad Institute Genomics Platform"/>
            <person name="Cuomo C."/>
            <person name="Litvintseva A."/>
            <person name="Chen Y."/>
            <person name="Heitman J."/>
            <person name="Sun S."/>
            <person name="Springer D."/>
            <person name="Dromer F."/>
            <person name="Young S."/>
            <person name="Zeng Q."/>
            <person name="Gargeya S."/>
            <person name="Abouelleil A."/>
            <person name="Alvarado L."/>
            <person name="Chapman S.B."/>
            <person name="Gainer-Dewar J."/>
            <person name="Goldberg J."/>
            <person name="Griggs A."/>
            <person name="Gujja S."/>
            <person name="Hansen M."/>
            <person name="Howarth C."/>
            <person name="Imamovic A."/>
            <person name="Larimer J."/>
            <person name="Murphy C."/>
            <person name="Naylor J."/>
            <person name="Pearson M."/>
            <person name="Priest M."/>
            <person name="Roberts A."/>
            <person name="Saif S."/>
            <person name="Shea T."/>
            <person name="Sykes S."/>
            <person name="Wortman J."/>
            <person name="Nusbaum C."/>
            <person name="Birren B."/>
        </authorList>
    </citation>
    <scope>NUCLEOTIDE SEQUENCE [LARGE SCALE GENOMIC DNA]</scope>
    <source>
        <strain evidence="3 4">Ram5</strain>
    </source>
</reference>
<keyword evidence="4" id="KW-1185">Reference proteome</keyword>
<dbReference type="Pfam" id="PF04366">
    <property type="entry name" value="Ysc84"/>
    <property type="match status" value="1"/>
</dbReference>
<proteinExistence type="predicted"/>
<feature type="region of interest" description="Disordered" evidence="1">
    <location>
        <begin position="340"/>
        <end position="514"/>
    </location>
</feature>
<organism evidence="3 4">
    <name type="scientific">Cryptococcus deuterogattii Ram5</name>
    <dbReference type="NCBI Taxonomy" id="1296110"/>
    <lineage>
        <taxon>Eukaryota</taxon>
        <taxon>Fungi</taxon>
        <taxon>Dikarya</taxon>
        <taxon>Basidiomycota</taxon>
        <taxon>Agaricomycotina</taxon>
        <taxon>Tremellomycetes</taxon>
        <taxon>Tremellales</taxon>
        <taxon>Cryptococcaceae</taxon>
        <taxon>Cryptococcus</taxon>
        <taxon>Cryptococcus gattii species complex</taxon>
    </lineage>
</organism>
<name>A0A0D0VDM6_9TREE</name>
<protein>
    <recommendedName>
        <fullName evidence="2">Ysc84 actin-binding domain-containing protein</fullName>
    </recommendedName>
</protein>
<dbReference type="PANTHER" id="PTHR15629:SF40">
    <property type="entry name" value="YSC84 ACTIN-BINDING DOMAIN-CONTAINING PROTEIN"/>
    <property type="match status" value="1"/>
</dbReference>
<evidence type="ECO:0000313" key="3">
    <source>
        <dbReference type="EMBL" id="KIR42980.1"/>
    </source>
</evidence>
<accession>A0A0D0VDM6</accession>
<feature type="compositionally biased region" description="Basic and acidic residues" evidence="1">
    <location>
        <begin position="474"/>
        <end position="504"/>
    </location>
</feature>
<dbReference type="PANTHER" id="PTHR15629">
    <property type="entry name" value="SH3YL1 PROTEIN"/>
    <property type="match status" value="1"/>
</dbReference>
<feature type="compositionally biased region" description="Pro residues" evidence="1">
    <location>
        <begin position="1"/>
        <end position="10"/>
    </location>
</feature>
<evidence type="ECO:0000313" key="4">
    <source>
        <dbReference type="Proteomes" id="UP000053392"/>
    </source>
</evidence>
<dbReference type="CDD" id="cd11524">
    <property type="entry name" value="SYLF"/>
    <property type="match status" value="1"/>
</dbReference>
<feature type="compositionally biased region" description="Basic and acidic residues" evidence="1">
    <location>
        <begin position="356"/>
        <end position="368"/>
    </location>
</feature>
<gene>
    <name evidence="3" type="ORF">I313_01187</name>
</gene>
<feature type="compositionally biased region" description="Low complexity" evidence="1">
    <location>
        <begin position="15"/>
        <end position="26"/>
    </location>
</feature>
<feature type="compositionally biased region" description="Polar residues" evidence="1">
    <location>
        <begin position="376"/>
        <end position="386"/>
    </location>
</feature>
<evidence type="ECO:0000259" key="2">
    <source>
        <dbReference type="Pfam" id="PF04366"/>
    </source>
</evidence>
<feature type="domain" description="Ysc84 actin-binding" evidence="2">
    <location>
        <begin position="192"/>
        <end position="314"/>
    </location>
</feature>
<dbReference type="AlphaFoldDB" id="A0A0D0VDM6"/>
<dbReference type="GO" id="GO:0035091">
    <property type="term" value="F:phosphatidylinositol binding"/>
    <property type="evidence" value="ECO:0007669"/>
    <property type="project" value="TreeGrafter"/>
</dbReference>
<dbReference type="Proteomes" id="UP000053392">
    <property type="component" value="Unassembled WGS sequence"/>
</dbReference>
<dbReference type="EMBL" id="KN847897">
    <property type="protein sequence ID" value="KIR42980.1"/>
    <property type="molecule type" value="Genomic_DNA"/>
</dbReference>
<dbReference type="OrthoDB" id="10255128at2759"/>
<feature type="compositionally biased region" description="Low complexity" evidence="1">
    <location>
        <begin position="434"/>
        <end position="453"/>
    </location>
</feature>
<sequence>MSNPPPPPPRRTYYPSASSLAPDPSAKTWKDKVKAKGSIWGKYAMDKGVKVSDNLGGKVNDLAERRFGTEAFWPVTGDFPKEMDKCARILRAFTGKQAHHRLLRSMEWSLILKEVDGIITEEKEDKDASGSRKKKVIRKIPPAVIAKAKGLAIFTSMRSGIAPFGGAGGAGVVVAKLPDGTWSAPASISPNNLSTGFLLGVDVYDCVLVINTQKALDSFKTHKATIGAELAVAAGPYGAGAAVEAGLEKAPLFSYVRSRGMYAGVEIVGQVFVERYEENGAMYHWPDIKAGDILNGRVKVPVEAASLHKALKDAESGKAQKEKGNALDIVIPEGATELELNDGEVLKLPPTPEQTTGREQESDPETEKVLYPSRPGSHNPSFTSVDKISRGHSPASEGPMHPMHESHFPSSKLTVPPPLPTRRPKRPSLEKNQSSTSNYSEEANNAAPASSLETDVPPSYAEAYVTAAAGTEGPEERWESSLDDTKEEQMSAAEKKEWEQHLAEQKAQGEPLPESLQDGIVEGELSDRLQNQVFGYDEKDMDSLR</sequence>
<dbReference type="InterPro" id="IPR051702">
    <property type="entry name" value="SH3_domain_YSC84-like"/>
</dbReference>
<dbReference type="HOGENOM" id="CLU_521766_0_0_1"/>